<dbReference type="PATRIC" id="fig|1095733.3.peg.1400"/>
<sequence>MKVYVVRKYKKRTRWDVNHSTKFEEIEFQTKEEALAYRDNQKVGVFDVYEKEV</sequence>
<protein>
    <submittedName>
        <fullName evidence="1">Uncharacterized protein</fullName>
    </submittedName>
</protein>
<accession>I2NHU3</accession>
<reference evidence="1 2" key="1">
    <citation type="submission" date="2012-04" db="EMBL/GenBank/DDBJ databases">
        <authorList>
            <person name="Harkins D.M."/>
            <person name="Madupu R."/>
            <person name="Durkin A.S."/>
            <person name="Torralba M."/>
            <person name="Methe B."/>
            <person name="Sutton G.G."/>
            <person name="Nelson K.E."/>
        </authorList>
    </citation>
    <scope>NUCLEOTIDE SEQUENCE [LARGE SCALE GENOMIC DNA]</scope>
    <source>
        <strain evidence="1 2">F0449</strain>
    </source>
</reference>
<comment type="caution">
    <text evidence="1">The sequence shown here is derived from an EMBL/GenBank/DDBJ whole genome shotgun (WGS) entry which is preliminary data.</text>
</comment>
<proteinExistence type="predicted"/>
<organism evidence="1 2">
    <name type="scientific">Streptococcus parasanguinis F0449</name>
    <dbReference type="NCBI Taxonomy" id="1095733"/>
    <lineage>
        <taxon>Bacteria</taxon>
        <taxon>Bacillati</taxon>
        <taxon>Bacillota</taxon>
        <taxon>Bacilli</taxon>
        <taxon>Lactobacillales</taxon>
        <taxon>Streptococcaceae</taxon>
        <taxon>Streptococcus</taxon>
    </lineage>
</organism>
<gene>
    <name evidence="1" type="ORF">HMPREF9971_0071</name>
</gene>
<dbReference type="EMBL" id="AJMV01000101">
    <property type="protein sequence ID" value="EIG25404.1"/>
    <property type="molecule type" value="Genomic_DNA"/>
</dbReference>
<dbReference type="AlphaFoldDB" id="I2NHU3"/>
<evidence type="ECO:0000313" key="1">
    <source>
        <dbReference type="EMBL" id="EIG25404.1"/>
    </source>
</evidence>
<dbReference type="Proteomes" id="UP000003357">
    <property type="component" value="Unassembled WGS sequence"/>
</dbReference>
<dbReference type="RefSeq" id="WP_003017817.1">
    <property type="nucleotide sequence ID" value="NZ_AJMV01000101.1"/>
</dbReference>
<evidence type="ECO:0000313" key="2">
    <source>
        <dbReference type="Proteomes" id="UP000003357"/>
    </source>
</evidence>
<name>I2NHU3_STRPA</name>